<name>A0A0F6TAW0_9CORY</name>
<comment type="subcellular location">
    <subcellularLocation>
        <location evidence="2">Cell membrane</location>
        <topology evidence="2">Multi-pass membrane protein</topology>
    </subcellularLocation>
</comment>
<dbReference type="KEGG" id="ccj:UL81_07050"/>
<dbReference type="Pfam" id="PF02632">
    <property type="entry name" value="BioY"/>
    <property type="match status" value="1"/>
</dbReference>
<dbReference type="PANTHER" id="PTHR34295">
    <property type="entry name" value="BIOTIN TRANSPORTER BIOY"/>
    <property type="match status" value="1"/>
</dbReference>
<accession>A0A0F6TAW0</accession>
<dbReference type="RefSeq" id="WP_046453423.1">
    <property type="nucleotide sequence ID" value="NZ_CP011311.1"/>
</dbReference>
<dbReference type="Gene3D" id="1.10.1760.20">
    <property type="match status" value="1"/>
</dbReference>
<evidence type="ECO:0000313" key="4">
    <source>
        <dbReference type="Proteomes" id="UP000033566"/>
    </source>
</evidence>
<dbReference type="OrthoDB" id="9803495at2"/>
<keyword evidence="4" id="KW-1185">Reference proteome</keyword>
<sequence>MSKNNVASDVAYVAVFTAIVIVLAFVTIPVGAAGVPIVLQNAALILAGLVLGPRRGLYVGLLFLLLGLALPVLAGGGTTLRSLAGPTAGYIIGYVLSPAIAGALAYRAPRTKSGMTIVFAFAAIVGLLVQYACGAIGLMLRAGMDTLAAFGAQLAFVLPDTGKLIFAVIIALAVHQAFPQLRRKGVARAGD</sequence>
<dbReference type="GO" id="GO:0005886">
    <property type="term" value="C:plasma membrane"/>
    <property type="evidence" value="ECO:0007669"/>
    <property type="project" value="UniProtKB-SubCell"/>
</dbReference>
<dbReference type="PIRSF" id="PIRSF016661">
    <property type="entry name" value="BioY"/>
    <property type="match status" value="1"/>
</dbReference>
<dbReference type="InterPro" id="IPR003784">
    <property type="entry name" value="BioY"/>
</dbReference>
<dbReference type="GO" id="GO:0015225">
    <property type="term" value="F:biotin transmembrane transporter activity"/>
    <property type="evidence" value="ECO:0007669"/>
    <property type="project" value="UniProtKB-UniRule"/>
</dbReference>
<protein>
    <recommendedName>
        <fullName evidence="2">Biotin transporter</fullName>
    </recommendedName>
</protein>
<comment type="similarity">
    <text evidence="1 2">Belongs to the BioY family.</text>
</comment>
<dbReference type="PANTHER" id="PTHR34295:SF1">
    <property type="entry name" value="BIOTIN TRANSPORTER BIOY"/>
    <property type="match status" value="1"/>
</dbReference>
<dbReference type="Proteomes" id="UP000033566">
    <property type="component" value="Chromosome"/>
</dbReference>
<dbReference type="STRING" id="161896.UL81_07050"/>
<reference evidence="3 4" key="1">
    <citation type="journal article" date="2015" name="Genome Announc.">
        <title>Complete Genome Sequence of Corynebacterium camporealensis DSM 44610, Isolated from the Milk of a Manchega Sheep with Subclinical Mastitis.</title>
        <authorList>
            <person name="Ruckert C."/>
            <person name="Albersmeier A."/>
            <person name="Winkler A."/>
            <person name="Tauch A."/>
        </authorList>
    </citation>
    <scope>NUCLEOTIDE SEQUENCE [LARGE SCALE GENOMIC DNA]</scope>
    <source>
        <strain evidence="3 4">DSM 44610</strain>
    </source>
</reference>
<organism evidence="3 4">
    <name type="scientific">Corynebacterium camporealensis</name>
    <dbReference type="NCBI Taxonomy" id="161896"/>
    <lineage>
        <taxon>Bacteria</taxon>
        <taxon>Bacillati</taxon>
        <taxon>Actinomycetota</taxon>
        <taxon>Actinomycetes</taxon>
        <taxon>Mycobacteriales</taxon>
        <taxon>Corynebacteriaceae</taxon>
        <taxon>Corynebacterium</taxon>
    </lineage>
</organism>
<evidence type="ECO:0000256" key="1">
    <source>
        <dbReference type="ARBA" id="ARBA00010692"/>
    </source>
</evidence>
<keyword evidence="2" id="KW-0813">Transport</keyword>
<dbReference type="PATRIC" id="fig|161896.4.peg.1378"/>
<evidence type="ECO:0000256" key="2">
    <source>
        <dbReference type="PIRNR" id="PIRNR016661"/>
    </source>
</evidence>
<keyword evidence="2" id="KW-1003">Cell membrane</keyword>
<dbReference type="AlphaFoldDB" id="A0A0F6TAW0"/>
<proteinExistence type="inferred from homology"/>
<dbReference type="HOGENOM" id="CLU_077931_0_0_11"/>
<gene>
    <name evidence="3" type="ORF">UL81_07050</name>
</gene>
<evidence type="ECO:0000313" key="3">
    <source>
        <dbReference type="EMBL" id="AKE39366.1"/>
    </source>
</evidence>
<keyword evidence="2" id="KW-0472">Membrane</keyword>
<dbReference type="EMBL" id="CP011311">
    <property type="protein sequence ID" value="AKE39366.1"/>
    <property type="molecule type" value="Genomic_DNA"/>
</dbReference>